<comment type="caution">
    <text evidence="1">The sequence shown here is derived from an EMBL/GenBank/DDBJ whole genome shotgun (WGS) entry which is preliminary data.</text>
</comment>
<reference evidence="1" key="2">
    <citation type="submission" date="2021-10" db="EMBL/GenBank/DDBJ databases">
        <authorList>
            <person name="Piombo E."/>
        </authorList>
    </citation>
    <scope>NUCLEOTIDE SEQUENCE</scope>
</reference>
<reference evidence="1" key="1">
    <citation type="submission" date="2020-04" db="EMBL/GenBank/DDBJ databases">
        <authorList>
            <person name="Broberg M."/>
        </authorList>
    </citation>
    <scope>NUCLEOTIDE SEQUENCE</scope>
</reference>
<name>A0ACA9U2D7_BIOOC</name>
<dbReference type="EMBL" id="CADEHS020000012">
    <property type="protein sequence ID" value="CAG9947391.1"/>
    <property type="molecule type" value="Genomic_DNA"/>
</dbReference>
<sequence length="59" mass="6471">MSGLLGMYMGIELARVVVRLSAHQRPPAAFPTSLQNDVDCGTSQPPAATAWRRFYSFNS</sequence>
<protein>
    <submittedName>
        <fullName evidence="1">Uncharacterized protein</fullName>
    </submittedName>
</protein>
<accession>A0ACA9U2D7</accession>
<evidence type="ECO:0000313" key="1">
    <source>
        <dbReference type="EMBL" id="CAG9947391.1"/>
    </source>
</evidence>
<dbReference type="Proteomes" id="UP000836387">
    <property type="component" value="Unassembled WGS sequence"/>
</dbReference>
<gene>
    <name evidence="1" type="ORF">CRV2_00012560</name>
</gene>
<proteinExistence type="predicted"/>
<keyword evidence="2" id="KW-1185">Reference proteome</keyword>
<evidence type="ECO:0000313" key="2">
    <source>
        <dbReference type="Proteomes" id="UP000836387"/>
    </source>
</evidence>
<organism evidence="1 2">
    <name type="scientific">Clonostachys rosea f. rosea IK726</name>
    <dbReference type="NCBI Taxonomy" id="1349383"/>
    <lineage>
        <taxon>Eukaryota</taxon>
        <taxon>Fungi</taxon>
        <taxon>Dikarya</taxon>
        <taxon>Ascomycota</taxon>
        <taxon>Pezizomycotina</taxon>
        <taxon>Sordariomycetes</taxon>
        <taxon>Hypocreomycetidae</taxon>
        <taxon>Hypocreales</taxon>
        <taxon>Bionectriaceae</taxon>
        <taxon>Clonostachys</taxon>
    </lineage>
</organism>